<dbReference type="STRING" id="1977882.B9T28_10655"/>
<dbReference type="AlphaFoldDB" id="A0A1Y3CC81"/>
<name>A0A1Y3CC81_9GAMM</name>
<reference evidence="3 4" key="1">
    <citation type="submission" date="2017-04" db="EMBL/GenBank/DDBJ databases">
        <title>High diversity of culturable Acinetobacter species in natural soil and water ecosystems.</title>
        <authorList>
            <person name="Nemec A."/>
            <person name="Radolfova-Krizova L."/>
        </authorList>
    </citation>
    <scope>NUCLEOTIDE SEQUENCE [LARGE SCALE GENOMIC DNA]</scope>
    <source>
        <strain evidence="3 4">ANC 4999</strain>
    </source>
</reference>
<dbReference type="Gene3D" id="3.90.190.10">
    <property type="entry name" value="Protein tyrosine phosphatase superfamily"/>
    <property type="match status" value="1"/>
</dbReference>
<evidence type="ECO:0000259" key="2">
    <source>
        <dbReference type="Pfam" id="PF04273"/>
    </source>
</evidence>
<feature type="signal peptide" evidence="1">
    <location>
        <begin position="1"/>
        <end position="22"/>
    </location>
</feature>
<keyword evidence="1" id="KW-0732">Signal</keyword>
<evidence type="ECO:0000256" key="1">
    <source>
        <dbReference type="SAM" id="SignalP"/>
    </source>
</evidence>
<protein>
    <recommendedName>
        <fullName evidence="2">Beta-lactamase hydrolase-like protein phosphatase-like domain-containing protein</fullName>
    </recommendedName>
</protein>
<dbReference type="EMBL" id="NEGB01000006">
    <property type="protein sequence ID" value="OTG64657.1"/>
    <property type="molecule type" value="Genomic_DNA"/>
</dbReference>
<organism evidence="3 4">
    <name type="scientific">Acinetobacter silvestris</name>
    <dbReference type="NCBI Taxonomy" id="1977882"/>
    <lineage>
        <taxon>Bacteria</taxon>
        <taxon>Pseudomonadati</taxon>
        <taxon>Pseudomonadota</taxon>
        <taxon>Gammaproteobacteria</taxon>
        <taxon>Moraxellales</taxon>
        <taxon>Moraxellaceae</taxon>
        <taxon>Acinetobacter</taxon>
    </lineage>
</organism>
<feature type="chain" id="PRO_5012486201" description="Beta-lactamase hydrolase-like protein phosphatase-like domain-containing protein" evidence="1">
    <location>
        <begin position="23"/>
        <end position="140"/>
    </location>
</feature>
<evidence type="ECO:0000313" key="3">
    <source>
        <dbReference type="EMBL" id="OTG64657.1"/>
    </source>
</evidence>
<accession>A0A1Y3CC81</accession>
<dbReference type="InterPro" id="IPR029021">
    <property type="entry name" value="Prot-tyrosine_phosphatase-like"/>
</dbReference>
<gene>
    <name evidence="3" type="ORF">B9T28_10655</name>
</gene>
<comment type="caution">
    <text evidence="3">The sequence shown here is derived from an EMBL/GenBank/DDBJ whole genome shotgun (WGS) entry which is preliminary data.</text>
</comment>
<dbReference type="Proteomes" id="UP000242765">
    <property type="component" value="Unassembled WGS sequence"/>
</dbReference>
<evidence type="ECO:0000313" key="4">
    <source>
        <dbReference type="Proteomes" id="UP000242765"/>
    </source>
</evidence>
<sequence length="140" mass="15537">MTKSFISLVFCCCLIYTHVTYAENVDLSRALATDVSVSGEMTTDKFQKLIALGFKSVVVNRPDDEQGNLTTAHQLRNISEKSKVSLIYQPISSGQISQSDIIEFSKYYNSLPKPILMICKTGSRSTTLFNNAKSQGLLNE</sequence>
<proteinExistence type="predicted"/>
<dbReference type="RefSeq" id="WP_086203968.1">
    <property type="nucleotide sequence ID" value="NZ_NEGB01000006.1"/>
</dbReference>
<keyword evidence="4" id="KW-1185">Reference proteome</keyword>
<dbReference type="InterPro" id="IPR005939">
    <property type="entry name" value="BLH_phosphatase-like"/>
</dbReference>
<feature type="domain" description="Beta-lactamase hydrolase-like protein phosphatase-like" evidence="2">
    <location>
        <begin position="29"/>
        <end position="130"/>
    </location>
</feature>
<dbReference type="OrthoDB" id="9802771at2"/>
<dbReference type="Pfam" id="PF04273">
    <property type="entry name" value="BLH_phosphatase"/>
    <property type="match status" value="1"/>
</dbReference>
<dbReference type="GO" id="GO:0016787">
    <property type="term" value="F:hydrolase activity"/>
    <property type="evidence" value="ECO:0007669"/>
    <property type="project" value="InterPro"/>
</dbReference>